<comment type="caution">
    <text evidence="12">The sequence shown here is derived from an EMBL/GenBank/DDBJ whole genome shotgun (WGS) entry which is preliminary data.</text>
</comment>
<keyword evidence="3 7" id="KW-0347">Helicase</keyword>
<gene>
    <name evidence="12" type="ORF">ACERK3_11840</name>
</gene>
<evidence type="ECO:0000259" key="11">
    <source>
        <dbReference type="PROSITE" id="PS51195"/>
    </source>
</evidence>
<keyword evidence="2 7" id="KW-0378">Hydrolase</keyword>
<sequence>MKFVDLRLNEPILRTVASEGYSVATPIQAGTIPHVLDGRDVLGSAQTGTGKTAAFALPALHRLSESSPPKGKTKRPRCLVLGPTRELVRQIADSFVTYGQHLSINGTVIFGGVNQNPQVKALRRGVDVIVATPGRLQDLMGQGHVDLSAIEMLVLDEADRMLDMGFIRDIQRIVEHLPKKRQTLLFSATMPREIRHLADTLLSDPATVEVTPEKPTVDAIDQSVYFVTRKNKPTLLAHLLGETSISRAIVFTRTKHGADRVVKQLRTQSLPAEAIHGNKTQNARERALKNFTLGRTNVLVATDIAARGIDVDGISHVINYDLTHEPETYVHRIGRTARAGASGAAISFCDHDERGNLLAIQQLIRKNIAVRTDCPDYTETEQSMMAGMIQSPLSSTGGNRSRRRPARNRNANAGGSDRPRRPRAAARGGKADGGHTAASKPRRRRGGRGNSGGHAGS</sequence>
<evidence type="ECO:0000256" key="3">
    <source>
        <dbReference type="ARBA" id="ARBA00022806"/>
    </source>
</evidence>
<proteinExistence type="inferred from homology"/>
<keyword evidence="4 7" id="KW-0067">ATP-binding</keyword>
<feature type="domain" description="Helicase C-terminal" evidence="10">
    <location>
        <begin position="219"/>
        <end position="382"/>
    </location>
</feature>
<accession>A0ABV4U8A6</accession>
<evidence type="ECO:0000256" key="4">
    <source>
        <dbReference type="ARBA" id="ARBA00022840"/>
    </source>
</evidence>
<evidence type="ECO:0000313" key="13">
    <source>
        <dbReference type="Proteomes" id="UP001575105"/>
    </source>
</evidence>
<feature type="region of interest" description="Disordered" evidence="8">
    <location>
        <begin position="387"/>
        <end position="457"/>
    </location>
</feature>
<comment type="similarity">
    <text evidence="5 7">Belongs to the DEAD box helicase family.</text>
</comment>
<feature type="domain" description="Helicase ATP-binding" evidence="9">
    <location>
        <begin position="32"/>
        <end position="208"/>
    </location>
</feature>
<dbReference type="GO" id="GO:0016787">
    <property type="term" value="F:hydrolase activity"/>
    <property type="evidence" value="ECO:0007669"/>
    <property type="project" value="UniProtKB-KW"/>
</dbReference>
<dbReference type="EMBL" id="JBGUBD010000006">
    <property type="protein sequence ID" value="MFA9478976.1"/>
    <property type="molecule type" value="Genomic_DNA"/>
</dbReference>
<dbReference type="RefSeq" id="WP_425345893.1">
    <property type="nucleotide sequence ID" value="NZ_JBGUBD010000006.1"/>
</dbReference>
<dbReference type="InterPro" id="IPR001650">
    <property type="entry name" value="Helicase_C-like"/>
</dbReference>
<evidence type="ECO:0000256" key="5">
    <source>
        <dbReference type="ARBA" id="ARBA00038437"/>
    </source>
</evidence>
<name>A0ABV4U8A6_9BACT</name>
<dbReference type="EC" id="3.6.4.-" evidence="12"/>
<dbReference type="InterPro" id="IPR014014">
    <property type="entry name" value="RNA_helicase_DEAD_Q_motif"/>
</dbReference>
<evidence type="ECO:0000256" key="1">
    <source>
        <dbReference type="ARBA" id="ARBA00022741"/>
    </source>
</evidence>
<evidence type="ECO:0000259" key="10">
    <source>
        <dbReference type="PROSITE" id="PS51194"/>
    </source>
</evidence>
<dbReference type="Gene3D" id="3.40.50.300">
    <property type="entry name" value="P-loop containing nucleotide triphosphate hydrolases"/>
    <property type="match status" value="2"/>
</dbReference>
<dbReference type="InterPro" id="IPR014001">
    <property type="entry name" value="Helicase_ATP-bd"/>
</dbReference>
<dbReference type="InterPro" id="IPR044742">
    <property type="entry name" value="DEAD/DEAH_RhlB"/>
</dbReference>
<dbReference type="PANTHER" id="PTHR47959">
    <property type="entry name" value="ATP-DEPENDENT RNA HELICASE RHLE-RELATED"/>
    <property type="match status" value="1"/>
</dbReference>
<dbReference type="SMART" id="SM00490">
    <property type="entry name" value="HELICc"/>
    <property type="match status" value="1"/>
</dbReference>
<dbReference type="CDD" id="cd18787">
    <property type="entry name" value="SF2_C_DEAD"/>
    <property type="match status" value="1"/>
</dbReference>
<evidence type="ECO:0000256" key="2">
    <source>
        <dbReference type="ARBA" id="ARBA00022801"/>
    </source>
</evidence>
<feature type="compositionally biased region" description="Gly residues" evidence="8">
    <location>
        <begin position="448"/>
        <end position="457"/>
    </location>
</feature>
<evidence type="ECO:0000256" key="7">
    <source>
        <dbReference type="RuleBase" id="RU000492"/>
    </source>
</evidence>
<dbReference type="GO" id="GO:0004386">
    <property type="term" value="F:helicase activity"/>
    <property type="evidence" value="ECO:0007669"/>
    <property type="project" value="UniProtKB-KW"/>
</dbReference>
<evidence type="ECO:0000256" key="6">
    <source>
        <dbReference type="PROSITE-ProRule" id="PRU00552"/>
    </source>
</evidence>
<evidence type="ECO:0000259" key="9">
    <source>
        <dbReference type="PROSITE" id="PS51192"/>
    </source>
</evidence>
<dbReference type="InterPro" id="IPR000629">
    <property type="entry name" value="RNA-helicase_DEAD-box_CS"/>
</dbReference>
<dbReference type="Pfam" id="PF00271">
    <property type="entry name" value="Helicase_C"/>
    <property type="match status" value="1"/>
</dbReference>
<dbReference type="SMART" id="SM00487">
    <property type="entry name" value="DEXDc"/>
    <property type="match status" value="1"/>
</dbReference>
<dbReference type="PANTHER" id="PTHR47959:SF13">
    <property type="entry name" value="ATP-DEPENDENT RNA HELICASE RHLE"/>
    <property type="match status" value="1"/>
</dbReference>
<evidence type="ECO:0000313" key="12">
    <source>
        <dbReference type="EMBL" id="MFA9478976.1"/>
    </source>
</evidence>
<dbReference type="Pfam" id="PF00270">
    <property type="entry name" value="DEAD"/>
    <property type="match status" value="1"/>
</dbReference>
<dbReference type="PROSITE" id="PS51194">
    <property type="entry name" value="HELICASE_CTER"/>
    <property type="match status" value="1"/>
</dbReference>
<dbReference type="Proteomes" id="UP001575105">
    <property type="component" value="Unassembled WGS sequence"/>
</dbReference>
<keyword evidence="13" id="KW-1185">Reference proteome</keyword>
<organism evidence="12 13">
    <name type="scientific">Natronomicrosphaera hydrolytica</name>
    <dbReference type="NCBI Taxonomy" id="3242702"/>
    <lineage>
        <taxon>Bacteria</taxon>
        <taxon>Pseudomonadati</taxon>
        <taxon>Planctomycetota</taxon>
        <taxon>Phycisphaerae</taxon>
        <taxon>Phycisphaerales</taxon>
        <taxon>Phycisphaeraceae</taxon>
        <taxon>Natronomicrosphaera</taxon>
    </lineage>
</organism>
<reference evidence="12 13" key="1">
    <citation type="submission" date="2024-08" db="EMBL/GenBank/DDBJ databases">
        <title>Whole-genome sequencing of halo(alkali)philic microorganisms from hypersaline lakes.</title>
        <authorList>
            <person name="Sorokin D.Y."/>
            <person name="Merkel A.Y."/>
            <person name="Messina E."/>
            <person name="Yakimov M."/>
        </authorList>
    </citation>
    <scope>NUCLEOTIDE SEQUENCE [LARGE SCALE GENOMIC DNA]</scope>
    <source>
        <strain evidence="12 13">AB-hyl4</strain>
    </source>
</reference>
<dbReference type="PROSITE" id="PS51192">
    <property type="entry name" value="HELICASE_ATP_BIND_1"/>
    <property type="match status" value="1"/>
</dbReference>
<feature type="short sequence motif" description="Q motif" evidence="6">
    <location>
        <begin position="1"/>
        <end position="29"/>
    </location>
</feature>
<keyword evidence="1 7" id="KW-0547">Nucleotide-binding</keyword>
<feature type="domain" description="DEAD-box RNA helicase Q" evidence="11">
    <location>
        <begin position="1"/>
        <end position="29"/>
    </location>
</feature>
<dbReference type="CDD" id="cd00268">
    <property type="entry name" value="DEADc"/>
    <property type="match status" value="1"/>
</dbReference>
<dbReference type="InterPro" id="IPR027417">
    <property type="entry name" value="P-loop_NTPase"/>
</dbReference>
<dbReference type="InterPro" id="IPR050079">
    <property type="entry name" value="DEAD_box_RNA_helicase"/>
</dbReference>
<dbReference type="SUPFAM" id="SSF52540">
    <property type="entry name" value="P-loop containing nucleoside triphosphate hydrolases"/>
    <property type="match status" value="1"/>
</dbReference>
<evidence type="ECO:0000256" key="8">
    <source>
        <dbReference type="SAM" id="MobiDB-lite"/>
    </source>
</evidence>
<dbReference type="PROSITE" id="PS51195">
    <property type="entry name" value="Q_MOTIF"/>
    <property type="match status" value="1"/>
</dbReference>
<dbReference type="InterPro" id="IPR011545">
    <property type="entry name" value="DEAD/DEAH_box_helicase_dom"/>
</dbReference>
<protein>
    <submittedName>
        <fullName evidence="12">DEAD/DEAH box helicase</fullName>
        <ecNumber evidence="12">3.6.4.-</ecNumber>
    </submittedName>
</protein>
<dbReference type="PROSITE" id="PS00039">
    <property type="entry name" value="DEAD_ATP_HELICASE"/>
    <property type="match status" value="1"/>
</dbReference>